<dbReference type="AlphaFoldDB" id="A0AA94PUH3"/>
<protein>
    <submittedName>
        <fullName evidence="1">Methyltransferase FkbM-like protein</fullName>
    </submittedName>
</protein>
<organism evidence="1 2">
    <name type="scientific">Pseudodesulfovibrio indicus</name>
    <dbReference type="NCBI Taxonomy" id="1716143"/>
    <lineage>
        <taxon>Bacteria</taxon>
        <taxon>Pseudomonadati</taxon>
        <taxon>Thermodesulfobacteriota</taxon>
        <taxon>Desulfovibrionia</taxon>
        <taxon>Desulfovibrionales</taxon>
        <taxon>Desulfovibrionaceae</taxon>
    </lineage>
</organism>
<keyword evidence="1" id="KW-0808">Transferase</keyword>
<keyword evidence="1" id="KW-0489">Methyltransferase</keyword>
<dbReference type="RefSeq" id="WP_158509837.1">
    <property type="nucleotide sequence ID" value="NZ_CP014206.1"/>
</dbReference>
<name>A0AA94PUH3_9BACT</name>
<gene>
    <name evidence="1" type="ORF">EDC59_11043</name>
</gene>
<reference evidence="1 2" key="1">
    <citation type="submission" date="2019-03" db="EMBL/GenBank/DDBJ databases">
        <title>Genomic Encyclopedia of Type Strains, Phase IV (KMG-IV): sequencing the most valuable type-strain genomes for metagenomic binning, comparative biology and taxonomic classification.</title>
        <authorList>
            <person name="Goeker M."/>
        </authorList>
    </citation>
    <scope>NUCLEOTIDE SEQUENCE [LARGE SCALE GENOMIC DNA]</scope>
    <source>
        <strain evidence="1 2">DSM 101483</strain>
    </source>
</reference>
<proteinExistence type="predicted"/>
<dbReference type="GO" id="GO:0008168">
    <property type="term" value="F:methyltransferase activity"/>
    <property type="evidence" value="ECO:0007669"/>
    <property type="project" value="UniProtKB-KW"/>
</dbReference>
<dbReference type="Proteomes" id="UP000295506">
    <property type="component" value="Unassembled WGS sequence"/>
</dbReference>
<dbReference type="EMBL" id="SOBK01000010">
    <property type="protein sequence ID" value="TDT86962.1"/>
    <property type="molecule type" value="Genomic_DNA"/>
</dbReference>
<comment type="caution">
    <text evidence="1">The sequence shown here is derived from an EMBL/GenBank/DDBJ whole genome shotgun (WGS) entry which is preliminary data.</text>
</comment>
<sequence>MQTFNEIVDRFARAIPDFSFVVIGANDGMARVDMFSIDVEGYDFNIIKMIDFERGKLGEQKQLCERLLRAHGYQLHHHGLDTLAYLDSRED</sequence>
<evidence type="ECO:0000313" key="1">
    <source>
        <dbReference type="EMBL" id="TDT86962.1"/>
    </source>
</evidence>
<evidence type="ECO:0000313" key="2">
    <source>
        <dbReference type="Proteomes" id="UP000295506"/>
    </source>
</evidence>
<accession>A0AA94PUH3</accession>
<dbReference type="GO" id="GO:0032259">
    <property type="term" value="P:methylation"/>
    <property type="evidence" value="ECO:0007669"/>
    <property type="project" value="UniProtKB-KW"/>
</dbReference>